<evidence type="ECO:0000313" key="1">
    <source>
        <dbReference type="EMBL" id="SJN20946.1"/>
    </source>
</evidence>
<dbReference type="STRING" id="1255658.FM114_02625"/>
<evidence type="ECO:0000313" key="2">
    <source>
        <dbReference type="Proteomes" id="UP000188342"/>
    </source>
</evidence>
<proteinExistence type="predicted"/>
<dbReference type="AlphaFoldDB" id="A0A1R4IM11"/>
<sequence>MAARPFARRLALTDHTGAVADNTWHNTALMGWRPWELGKLWCRACWMRCVAAATWRGGC</sequence>
<accession>A0A1R4IM11</accession>
<keyword evidence="2" id="KW-1185">Reference proteome</keyword>
<dbReference type="Proteomes" id="UP000188342">
    <property type="component" value="Unassembled WGS sequence"/>
</dbReference>
<gene>
    <name evidence="1" type="ORF">FM114_02625</name>
</gene>
<dbReference type="EMBL" id="FUKQ01000010">
    <property type="protein sequence ID" value="SJN20946.1"/>
    <property type="molecule type" value="Genomic_DNA"/>
</dbReference>
<organism evidence="1 2">
    <name type="scientific">Luteococcus japonicus LSP_Lj1</name>
    <dbReference type="NCBI Taxonomy" id="1255658"/>
    <lineage>
        <taxon>Bacteria</taxon>
        <taxon>Bacillati</taxon>
        <taxon>Actinomycetota</taxon>
        <taxon>Actinomycetes</taxon>
        <taxon>Propionibacteriales</taxon>
        <taxon>Propionibacteriaceae</taxon>
        <taxon>Luteococcus</taxon>
    </lineage>
</organism>
<protein>
    <submittedName>
        <fullName evidence="1">Uncharacterized protein</fullName>
    </submittedName>
</protein>
<name>A0A1R4IM11_9ACTN</name>
<reference evidence="1 2" key="1">
    <citation type="submission" date="2017-02" db="EMBL/GenBank/DDBJ databases">
        <authorList>
            <person name="Peterson S.W."/>
        </authorList>
    </citation>
    <scope>NUCLEOTIDE SEQUENCE [LARGE SCALE GENOMIC DNA]</scope>
    <source>
        <strain evidence="1 2">LSP_Lj1</strain>
    </source>
</reference>